<proteinExistence type="predicted"/>
<dbReference type="Pfam" id="PF01582">
    <property type="entry name" value="TIR"/>
    <property type="match status" value="1"/>
</dbReference>
<evidence type="ECO:0000259" key="5">
    <source>
        <dbReference type="PROSITE" id="PS50104"/>
    </source>
</evidence>
<dbReference type="PANTHER" id="PTHR32009:SF39">
    <property type="entry name" value="TIR DOMAIN-CONTAINING PROTEIN"/>
    <property type="match status" value="1"/>
</dbReference>
<dbReference type="PROSITE" id="PS50104">
    <property type="entry name" value="TIR"/>
    <property type="match status" value="1"/>
</dbReference>
<sequence length="166" mass="18802">MAEQTQGSSSGSSFGSSNFDVFFSYKWSDTGNNFTSILYKFLNDSGINVFRDSEKLWLGDAIGPVIERAIEGSKIWIPIFSSGYADSQWCLWELVQIVQHHRSNGQLILPIFYHVKALDVQNQTGNYLEKAFQEHEKKFEPNTITSWKDALKFVGNLNGGVFDETT</sequence>
<dbReference type="InterPro" id="IPR035897">
    <property type="entry name" value="Toll_tir_struct_dom_sf"/>
</dbReference>
<dbReference type="GO" id="GO:0061809">
    <property type="term" value="F:NAD+ nucleosidase activity, cyclic ADP-ribose generating"/>
    <property type="evidence" value="ECO:0007669"/>
    <property type="project" value="UniProtKB-EC"/>
</dbReference>
<comment type="catalytic activity">
    <reaction evidence="4">
        <text>NAD(+) + H2O = ADP-D-ribose + nicotinamide + H(+)</text>
        <dbReference type="Rhea" id="RHEA:16301"/>
        <dbReference type="ChEBI" id="CHEBI:15377"/>
        <dbReference type="ChEBI" id="CHEBI:15378"/>
        <dbReference type="ChEBI" id="CHEBI:17154"/>
        <dbReference type="ChEBI" id="CHEBI:57540"/>
        <dbReference type="ChEBI" id="CHEBI:57967"/>
        <dbReference type="EC" id="3.2.2.6"/>
    </reaction>
    <physiologicalReaction direction="left-to-right" evidence="4">
        <dbReference type="Rhea" id="RHEA:16302"/>
    </physiologicalReaction>
</comment>
<accession>A0A9Q0KSX0</accession>
<dbReference type="GO" id="GO:0007165">
    <property type="term" value="P:signal transduction"/>
    <property type="evidence" value="ECO:0007669"/>
    <property type="project" value="InterPro"/>
</dbReference>
<reference evidence="6" key="1">
    <citation type="journal article" date="2023" name="Plant J.">
        <title>The genome of the king protea, Protea cynaroides.</title>
        <authorList>
            <person name="Chang J."/>
            <person name="Duong T.A."/>
            <person name="Schoeman C."/>
            <person name="Ma X."/>
            <person name="Roodt D."/>
            <person name="Barker N."/>
            <person name="Li Z."/>
            <person name="Van de Peer Y."/>
            <person name="Mizrachi E."/>
        </authorList>
    </citation>
    <scope>NUCLEOTIDE SEQUENCE</scope>
    <source>
        <tissue evidence="6">Young leaves</tissue>
    </source>
</reference>
<evidence type="ECO:0000313" key="7">
    <source>
        <dbReference type="Proteomes" id="UP001141806"/>
    </source>
</evidence>
<keyword evidence="3" id="KW-0520">NAD</keyword>
<keyword evidence="7" id="KW-1185">Reference proteome</keyword>
<dbReference type="EMBL" id="JAMYWD010000003">
    <property type="protein sequence ID" value="KAJ4976009.1"/>
    <property type="molecule type" value="Genomic_DNA"/>
</dbReference>
<dbReference type="Proteomes" id="UP001141806">
    <property type="component" value="Unassembled WGS sequence"/>
</dbReference>
<organism evidence="6 7">
    <name type="scientific">Protea cynaroides</name>
    <dbReference type="NCBI Taxonomy" id="273540"/>
    <lineage>
        <taxon>Eukaryota</taxon>
        <taxon>Viridiplantae</taxon>
        <taxon>Streptophyta</taxon>
        <taxon>Embryophyta</taxon>
        <taxon>Tracheophyta</taxon>
        <taxon>Spermatophyta</taxon>
        <taxon>Magnoliopsida</taxon>
        <taxon>Proteales</taxon>
        <taxon>Proteaceae</taxon>
        <taxon>Protea</taxon>
    </lineage>
</organism>
<evidence type="ECO:0000256" key="1">
    <source>
        <dbReference type="ARBA" id="ARBA00011982"/>
    </source>
</evidence>
<dbReference type="OrthoDB" id="6078042at2759"/>
<comment type="caution">
    <text evidence="6">The sequence shown here is derived from an EMBL/GenBank/DDBJ whole genome shotgun (WGS) entry which is preliminary data.</text>
</comment>
<dbReference type="Gene3D" id="3.40.50.10140">
    <property type="entry name" value="Toll/interleukin-1 receptor homology (TIR) domain"/>
    <property type="match status" value="1"/>
</dbReference>
<evidence type="ECO:0000313" key="6">
    <source>
        <dbReference type="EMBL" id="KAJ4976009.1"/>
    </source>
</evidence>
<protein>
    <recommendedName>
        <fullName evidence="1">ADP-ribosyl cyclase/cyclic ADP-ribose hydrolase</fullName>
        <ecNumber evidence="1">3.2.2.6</ecNumber>
    </recommendedName>
</protein>
<feature type="domain" description="TIR" evidence="5">
    <location>
        <begin position="17"/>
        <end position="166"/>
    </location>
</feature>
<dbReference type="SUPFAM" id="SSF52200">
    <property type="entry name" value="Toll/Interleukin receptor TIR domain"/>
    <property type="match status" value="1"/>
</dbReference>
<dbReference type="SMART" id="SM00255">
    <property type="entry name" value="TIR"/>
    <property type="match status" value="1"/>
</dbReference>
<evidence type="ECO:0000256" key="2">
    <source>
        <dbReference type="ARBA" id="ARBA00022801"/>
    </source>
</evidence>
<evidence type="ECO:0000256" key="4">
    <source>
        <dbReference type="ARBA" id="ARBA00047304"/>
    </source>
</evidence>
<dbReference type="PANTHER" id="PTHR32009">
    <property type="entry name" value="TMV RESISTANCE PROTEIN N-LIKE"/>
    <property type="match status" value="1"/>
</dbReference>
<dbReference type="InterPro" id="IPR000157">
    <property type="entry name" value="TIR_dom"/>
</dbReference>
<dbReference type="AlphaFoldDB" id="A0A9Q0KSX0"/>
<gene>
    <name evidence="6" type="ORF">NE237_001115</name>
</gene>
<name>A0A9Q0KSX0_9MAGN</name>
<evidence type="ECO:0000256" key="3">
    <source>
        <dbReference type="ARBA" id="ARBA00023027"/>
    </source>
</evidence>
<dbReference type="EC" id="3.2.2.6" evidence="1"/>
<keyword evidence="2" id="KW-0378">Hydrolase</keyword>